<accession>A0AAV2JU43</accession>
<gene>
    <name evidence="2" type="ORF">KC01_LOCUS10332</name>
</gene>
<feature type="region of interest" description="Disordered" evidence="1">
    <location>
        <begin position="1"/>
        <end position="127"/>
    </location>
</feature>
<dbReference type="Proteomes" id="UP001497482">
    <property type="component" value="Chromosome 14"/>
</dbReference>
<organism evidence="2 3">
    <name type="scientific">Knipowitschia caucasica</name>
    <name type="common">Caucasian dwarf goby</name>
    <name type="synonym">Pomatoschistus caucasicus</name>
    <dbReference type="NCBI Taxonomy" id="637954"/>
    <lineage>
        <taxon>Eukaryota</taxon>
        <taxon>Metazoa</taxon>
        <taxon>Chordata</taxon>
        <taxon>Craniata</taxon>
        <taxon>Vertebrata</taxon>
        <taxon>Euteleostomi</taxon>
        <taxon>Actinopterygii</taxon>
        <taxon>Neopterygii</taxon>
        <taxon>Teleostei</taxon>
        <taxon>Neoteleostei</taxon>
        <taxon>Acanthomorphata</taxon>
        <taxon>Gobiaria</taxon>
        <taxon>Gobiiformes</taxon>
        <taxon>Gobioidei</taxon>
        <taxon>Gobiidae</taxon>
        <taxon>Gobiinae</taxon>
        <taxon>Knipowitschia</taxon>
    </lineage>
</organism>
<evidence type="ECO:0000313" key="3">
    <source>
        <dbReference type="Proteomes" id="UP001497482"/>
    </source>
</evidence>
<proteinExistence type="predicted"/>
<keyword evidence="3" id="KW-1185">Reference proteome</keyword>
<feature type="compositionally biased region" description="Low complexity" evidence="1">
    <location>
        <begin position="38"/>
        <end position="70"/>
    </location>
</feature>
<reference evidence="2 3" key="1">
    <citation type="submission" date="2024-04" db="EMBL/GenBank/DDBJ databases">
        <authorList>
            <person name="Waldvogel A.-M."/>
            <person name="Schoenle A."/>
        </authorList>
    </citation>
    <scope>NUCLEOTIDE SEQUENCE [LARGE SCALE GENOMIC DNA]</scope>
</reference>
<protein>
    <submittedName>
        <fullName evidence="2">Uncharacterized protein</fullName>
    </submittedName>
</protein>
<feature type="compositionally biased region" description="Pro residues" evidence="1">
    <location>
        <begin position="71"/>
        <end position="86"/>
    </location>
</feature>
<feature type="compositionally biased region" description="Low complexity" evidence="1">
    <location>
        <begin position="177"/>
        <end position="187"/>
    </location>
</feature>
<feature type="compositionally biased region" description="Low complexity" evidence="1">
    <location>
        <begin position="89"/>
        <end position="104"/>
    </location>
</feature>
<feature type="region of interest" description="Disordered" evidence="1">
    <location>
        <begin position="139"/>
        <end position="192"/>
    </location>
</feature>
<dbReference type="EMBL" id="OZ035836">
    <property type="protein sequence ID" value="CAL1579255.1"/>
    <property type="molecule type" value="Genomic_DNA"/>
</dbReference>
<feature type="compositionally biased region" description="Basic and acidic residues" evidence="1">
    <location>
        <begin position="162"/>
        <end position="176"/>
    </location>
</feature>
<evidence type="ECO:0000256" key="1">
    <source>
        <dbReference type="SAM" id="MobiDB-lite"/>
    </source>
</evidence>
<evidence type="ECO:0000313" key="2">
    <source>
        <dbReference type="EMBL" id="CAL1579255.1"/>
    </source>
</evidence>
<sequence>MRQRGHSPPSQQLFSLPPPPSSQHRHSLHELPRVSGHPQPVQRPQRPPQQQQQQQQQQPQQPQQQQQDPWAPHPPPLPRPLPPPPQSSAARGARARTPQQRQAADPSPVFNERAQSYEPQQSPQLRAQQQVLVGSSLPVSHCASGSGEQCRSPQVGPPRAPHHCERQRTPPHRVDTGSRGSRGSRGSSHQHLRQVGDTVRVCVYVCAQVNDRCRKEEAAACWCDARTAHARTHLMRSAEDPLPEPSTGIGHMSVLRRSGSGGSGPLSSCGRDLNPVTPHVSRLRAQKEFTLSLMTHSTD</sequence>
<name>A0AAV2JU43_KNICA</name>
<dbReference type="AlphaFoldDB" id="A0AAV2JU43"/>